<feature type="compositionally biased region" description="Basic and acidic residues" evidence="3">
    <location>
        <begin position="122"/>
        <end position="137"/>
    </location>
</feature>
<protein>
    <recommendedName>
        <fullName evidence="7">Protein LYRIC 3D3/LYRIC</fullName>
    </recommendedName>
</protein>
<feature type="compositionally biased region" description="Basic residues" evidence="3">
    <location>
        <begin position="505"/>
        <end position="515"/>
    </location>
</feature>
<dbReference type="GO" id="GO:0043066">
    <property type="term" value="P:negative regulation of apoptotic process"/>
    <property type="evidence" value="ECO:0007669"/>
    <property type="project" value="InterPro"/>
</dbReference>
<feature type="region of interest" description="Disordered" evidence="3">
    <location>
        <begin position="339"/>
        <end position="515"/>
    </location>
</feature>
<feature type="region of interest" description="Disordered" evidence="3">
    <location>
        <begin position="77"/>
        <end position="224"/>
    </location>
</feature>
<dbReference type="GO" id="GO:0005634">
    <property type="term" value="C:nucleus"/>
    <property type="evidence" value="ECO:0007669"/>
    <property type="project" value="UniProtKB-SubCell"/>
</dbReference>
<evidence type="ECO:0000313" key="6">
    <source>
        <dbReference type="Proteomes" id="UP001059041"/>
    </source>
</evidence>
<feature type="compositionally biased region" description="Low complexity" evidence="3">
    <location>
        <begin position="189"/>
        <end position="200"/>
    </location>
</feature>
<comment type="subcellular location">
    <subcellularLocation>
        <location evidence="1">Nucleus</location>
    </subcellularLocation>
</comment>
<dbReference type="GO" id="GO:0003712">
    <property type="term" value="F:transcription coregulator activity"/>
    <property type="evidence" value="ECO:0007669"/>
    <property type="project" value="TreeGrafter"/>
</dbReference>
<name>A0A9W8C468_TRIRA</name>
<dbReference type="Pfam" id="PF15686">
    <property type="entry name" value="LYRIC"/>
    <property type="match status" value="1"/>
</dbReference>
<dbReference type="GO" id="GO:0045766">
    <property type="term" value="P:positive regulation of angiogenesis"/>
    <property type="evidence" value="ECO:0007669"/>
    <property type="project" value="InterPro"/>
</dbReference>
<reference evidence="5" key="1">
    <citation type="submission" date="2021-02" db="EMBL/GenBank/DDBJ databases">
        <title>Comparative genomics reveals that relaxation of natural selection precedes convergent phenotypic evolution of cavefish.</title>
        <authorList>
            <person name="Peng Z."/>
        </authorList>
    </citation>
    <scope>NUCLEOTIDE SEQUENCE</scope>
    <source>
        <tissue evidence="5">Muscle</tissue>
    </source>
</reference>
<dbReference type="Proteomes" id="UP001059041">
    <property type="component" value="Linkage Group LG8"/>
</dbReference>
<dbReference type="AlphaFoldDB" id="A0A9W8C468"/>
<keyword evidence="4" id="KW-0812">Transmembrane</keyword>
<evidence type="ECO:0000256" key="4">
    <source>
        <dbReference type="SAM" id="Phobius"/>
    </source>
</evidence>
<comment type="caution">
    <text evidence="5">The sequence shown here is derived from an EMBL/GenBank/DDBJ whole genome shotgun (WGS) entry which is preliminary data.</text>
</comment>
<feature type="non-terminal residue" evidence="5">
    <location>
        <position position="515"/>
    </location>
</feature>
<dbReference type="GO" id="GO:0006357">
    <property type="term" value="P:regulation of transcription by RNA polymerase II"/>
    <property type="evidence" value="ECO:0007669"/>
    <property type="project" value="TreeGrafter"/>
</dbReference>
<keyword evidence="2" id="KW-0539">Nucleus</keyword>
<evidence type="ECO:0000256" key="1">
    <source>
        <dbReference type="ARBA" id="ARBA00004123"/>
    </source>
</evidence>
<feature type="compositionally biased region" description="Polar residues" evidence="3">
    <location>
        <begin position="466"/>
        <end position="477"/>
    </location>
</feature>
<feature type="compositionally biased region" description="Basic and acidic residues" evidence="3">
    <location>
        <begin position="147"/>
        <end position="162"/>
    </location>
</feature>
<evidence type="ECO:0008006" key="7">
    <source>
        <dbReference type="Google" id="ProtNLM"/>
    </source>
</evidence>
<dbReference type="GO" id="GO:0043123">
    <property type="term" value="P:positive regulation of canonical NF-kappaB signal transduction"/>
    <property type="evidence" value="ECO:0007669"/>
    <property type="project" value="InterPro"/>
</dbReference>
<feature type="compositionally biased region" description="Basic residues" evidence="3">
    <location>
        <begin position="407"/>
        <end position="416"/>
    </location>
</feature>
<keyword evidence="4" id="KW-0472">Membrane</keyword>
<gene>
    <name evidence="5" type="ORF">IRJ41_022738</name>
</gene>
<proteinExistence type="predicted"/>
<evidence type="ECO:0000313" key="5">
    <source>
        <dbReference type="EMBL" id="KAI7807130.1"/>
    </source>
</evidence>
<sequence>APGWQEIVSQNAEQITGYVREILSSGLVFLKSELGIDLGLNPDVCAPWVLLLAAWIGLVLMLILWVSVCRGVSRRLTETPDTGAAPPTKKADHRAEEPKRRNRRRNAEKKAGLAVEPQQDTKVLDTQEQLEVKADKAKKNKKKQKASVKDKSSTSGDGKEPDEGTWETKVSNREKRQQRRKDKTPGDGSASPEATATSSAINTTEQVQTAPEKPETTIKTTASTPVIQKEVEAKTPEIEAKYVREPVDPQVIPCWEEVLSLNGSGRSDLSIQLPPQMANVQTESWTTLSLSTERQPAEPSVWPQDMEGSWTIVDGSHIPVSFSGLTVVPVLSWGPQQPPVQLDDEWSGLNSAADPSCDWNAPSEEWGNYVEQQSASAVPLEQPIPEAPQESDLEKEKDEAGPPGSGKAKKKKKKKKKVDDAGPSAPIQSQVKTEKDPSAGLQAKSTAGNNLAAGDASTRVEVPSCAVSSAPAQTQQRMGGPESTDKPAPVPTQKKAEESWESPKQVKKKKARRDT</sequence>
<organism evidence="5 6">
    <name type="scientific">Triplophysa rosa</name>
    <name type="common">Cave loach</name>
    <dbReference type="NCBI Taxonomy" id="992332"/>
    <lineage>
        <taxon>Eukaryota</taxon>
        <taxon>Metazoa</taxon>
        <taxon>Chordata</taxon>
        <taxon>Craniata</taxon>
        <taxon>Vertebrata</taxon>
        <taxon>Euteleostomi</taxon>
        <taxon>Actinopterygii</taxon>
        <taxon>Neopterygii</taxon>
        <taxon>Teleostei</taxon>
        <taxon>Ostariophysi</taxon>
        <taxon>Cypriniformes</taxon>
        <taxon>Nemacheilidae</taxon>
        <taxon>Triplophysa</taxon>
    </lineage>
</organism>
<dbReference type="InterPro" id="IPR052305">
    <property type="entry name" value="TransReg_TumorExp"/>
</dbReference>
<evidence type="ECO:0000256" key="2">
    <source>
        <dbReference type="ARBA" id="ARBA00023242"/>
    </source>
</evidence>
<feature type="compositionally biased region" description="Basic and acidic residues" evidence="3">
    <location>
        <begin position="89"/>
        <end position="99"/>
    </location>
</feature>
<evidence type="ECO:0000256" key="3">
    <source>
        <dbReference type="SAM" id="MobiDB-lite"/>
    </source>
</evidence>
<dbReference type="EMBL" id="JAFHDT010000008">
    <property type="protein sequence ID" value="KAI7807130.1"/>
    <property type="molecule type" value="Genomic_DNA"/>
</dbReference>
<accession>A0A9W8C468</accession>
<dbReference type="PANTHER" id="PTHR23251:SF0">
    <property type="entry name" value="PROTEIN LYRIC"/>
    <property type="match status" value="1"/>
</dbReference>
<feature type="transmembrane region" description="Helical" evidence="4">
    <location>
        <begin position="48"/>
        <end position="68"/>
    </location>
</feature>
<dbReference type="PANTHER" id="PTHR23251">
    <property type="entry name" value="LYSINE-RICH CEACAM1 CO-ISOLATED PROTEIN LYRIC PROTEIN"/>
    <property type="match status" value="1"/>
</dbReference>
<keyword evidence="4" id="KW-1133">Transmembrane helix</keyword>
<keyword evidence="6" id="KW-1185">Reference proteome</keyword>
<dbReference type="InterPro" id="IPR031402">
    <property type="entry name" value="LYRIC"/>
</dbReference>